<accession>A0A857KXU4</accession>
<reference evidence="8" key="1">
    <citation type="journal article" date="2021" name="Nat. Microbiol.">
        <title>Cocultivation of an ultrasmall environmental parasitic bacterium with lytic ability against bacteria associated with wastewater foams.</title>
        <authorList>
            <person name="Batinovic S."/>
            <person name="Rose J.J.A."/>
            <person name="Ratcliffe J."/>
            <person name="Seviour R.J."/>
            <person name="Petrovski S."/>
        </authorList>
    </citation>
    <scope>NUCLEOTIDE SEQUENCE</scope>
    <source>
        <strain evidence="8">CON44</strain>
    </source>
</reference>
<dbReference type="Pfam" id="PF03631">
    <property type="entry name" value="Virul_fac_BrkB"/>
    <property type="match status" value="1"/>
</dbReference>
<feature type="transmembrane region" description="Helical" evidence="7">
    <location>
        <begin position="299"/>
        <end position="323"/>
    </location>
</feature>
<evidence type="ECO:0000313" key="8">
    <source>
        <dbReference type="EMBL" id="QHN39521.1"/>
    </source>
</evidence>
<feature type="compositionally biased region" description="Basic and acidic residues" evidence="6">
    <location>
        <begin position="95"/>
        <end position="108"/>
    </location>
</feature>
<evidence type="ECO:0000256" key="7">
    <source>
        <dbReference type="SAM" id="Phobius"/>
    </source>
</evidence>
<feature type="region of interest" description="Disordered" evidence="6">
    <location>
        <begin position="1"/>
        <end position="150"/>
    </location>
</feature>
<keyword evidence="2" id="KW-1003">Cell membrane</keyword>
<feature type="transmembrane region" description="Helical" evidence="7">
    <location>
        <begin position="372"/>
        <end position="390"/>
    </location>
</feature>
<comment type="subcellular location">
    <subcellularLocation>
        <location evidence="1">Cell membrane</location>
        <topology evidence="1">Multi-pass membrane protein</topology>
    </subcellularLocation>
</comment>
<keyword evidence="3 7" id="KW-0812">Transmembrane</keyword>
<name>A0A857KXU4_9ACTN</name>
<organism evidence="8">
    <name type="scientific">Gordonia amarae</name>
    <dbReference type="NCBI Taxonomy" id="36821"/>
    <lineage>
        <taxon>Bacteria</taxon>
        <taxon>Bacillati</taxon>
        <taxon>Actinomycetota</taxon>
        <taxon>Actinomycetes</taxon>
        <taxon>Mycobacteriales</taxon>
        <taxon>Gordoniaceae</taxon>
        <taxon>Gordonia</taxon>
    </lineage>
</organism>
<dbReference type="PANTHER" id="PTHR30213">
    <property type="entry name" value="INNER MEMBRANE PROTEIN YHJD"/>
    <property type="match status" value="1"/>
</dbReference>
<feature type="transmembrane region" description="Helical" evidence="7">
    <location>
        <begin position="256"/>
        <end position="278"/>
    </location>
</feature>
<proteinExistence type="predicted"/>
<feature type="transmembrane region" description="Helical" evidence="7">
    <location>
        <begin position="343"/>
        <end position="363"/>
    </location>
</feature>
<feature type="compositionally biased region" description="Basic residues" evidence="6">
    <location>
        <begin position="43"/>
        <end position="55"/>
    </location>
</feature>
<evidence type="ECO:0000256" key="2">
    <source>
        <dbReference type="ARBA" id="ARBA00022475"/>
    </source>
</evidence>
<gene>
    <name evidence="8" type="ORF">GII30_10405</name>
</gene>
<dbReference type="PANTHER" id="PTHR30213:SF0">
    <property type="entry name" value="UPF0761 MEMBRANE PROTEIN YIHY"/>
    <property type="match status" value="1"/>
</dbReference>
<evidence type="ECO:0000256" key="3">
    <source>
        <dbReference type="ARBA" id="ARBA00022692"/>
    </source>
</evidence>
<evidence type="ECO:0000256" key="5">
    <source>
        <dbReference type="ARBA" id="ARBA00023136"/>
    </source>
</evidence>
<keyword evidence="4 7" id="KW-1133">Transmembrane helix</keyword>
<dbReference type="AlphaFoldDB" id="A0A857KXU4"/>
<evidence type="ECO:0000256" key="1">
    <source>
        <dbReference type="ARBA" id="ARBA00004651"/>
    </source>
</evidence>
<dbReference type="InterPro" id="IPR017039">
    <property type="entry name" value="Virul_fac_BrkB"/>
</dbReference>
<evidence type="ECO:0000256" key="4">
    <source>
        <dbReference type="ARBA" id="ARBA00022989"/>
    </source>
</evidence>
<dbReference type="GO" id="GO:0005886">
    <property type="term" value="C:plasma membrane"/>
    <property type="evidence" value="ECO:0007669"/>
    <property type="project" value="UniProtKB-SubCell"/>
</dbReference>
<protein>
    <submittedName>
        <fullName evidence="8">YihY/virulence factor BrkB family protein</fullName>
    </submittedName>
</protein>
<evidence type="ECO:0000256" key="6">
    <source>
        <dbReference type="SAM" id="MobiDB-lite"/>
    </source>
</evidence>
<feature type="transmembrane region" description="Helical" evidence="7">
    <location>
        <begin position="402"/>
        <end position="428"/>
    </location>
</feature>
<dbReference type="EMBL" id="CP045810">
    <property type="protein sequence ID" value="QHN39521.1"/>
    <property type="molecule type" value="Genomic_DNA"/>
</dbReference>
<feature type="compositionally biased region" description="Low complexity" evidence="6">
    <location>
        <begin position="109"/>
        <end position="150"/>
    </location>
</feature>
<sequence>MLPPRTPGARSATACSRPLFRGPGRDTPGRGTDPRSVFADPIRHHRDIATRHRHPAPTPDDDPPSPVVPGHPDAARRNPAPIEPVSPELAGLDPHQPDTDHLDTDHLDATTLDTEPLRTPAAAAPAAVTTPAGAPDETSTPAQQAIGGAGQARPARLPVLPNLHKMVWRTIVNSWDHGIVGWAAQAAFWQALSLPPLLLGLLGSVGYVSSWFGADTTTVISDKIISLAGRAFSDNVMNDLITPTVENVLSNGKVSVVSVGFVMSLWAGSSAVSCYVASIVRAHDQHEVRNPVWQRIFALLLYVVFLAVSVIVLPLVALGPTYLRRIVPDEWDSWVTRLIDYGYFPAVAILLIGVLTTLYHLALPNPLPWHRLLAGAILAAVFFWVSSSILREYLATITKAGVSYGALATPIAFLLFAFFLGFAIVGGAELNAAIQSMWPAKPTASTQVREWVNSQTSDLTDQIKTLPERFGSGPIRRR</sequence>
<keyword evidence="5 7" id="KW-0472">Membrane</keyword>